<gene>
    <name evidence="1" type="ORF">J0J18_03775</name>
</gene>
<dbReference type="Proteomes" id="UP000664056">
    <property type="component" value="Unassembled WGS sequence"/>
</dbReference>
<sequence length="50" mass="5533">MYFHSKLVTVAANPTPYQPDALGQVVSLVLSLLPVNHPQSEPYLQGLNER</sequence>
<evidence type="ECO:0000313" key="2">
    <source>
        <dbReference type="Proteomes" id="UP000664056"/>
    </source>
</evidence>
<protein>
    <submittedName>
        <fullName evidence="1">Uncharacterized protein</fullName>
    </submittedName>
</protein>
<name>A0AAW4H634_VIBVL</name>
<comment type="caution">
    <text evidence="1">The sequence shown here is derived from an EMBL/GenBank/DDBJ whole genome shotgun (WGS) entry which is preliminary data.</text>
</comment>
<dbReference type="AlphaFoldDB" id="A0AAW4H634"/>
<proteinExistence type="predicted"/>
<evidence type="ECO:0000313" key="1">
    <source>
        <dbReference type="EMBL" id="MBN8120838.1"/>
    </source>
</evidence>
<reference evidence="1" key="1">
    <citation type="submission" date="2021-03" db="EMBL/GenBank/DDBJ databases">
        <title>Study of the foodborne Vibrio vulnificus isolates from China.</title>
        <authorList>
            <person name="Zheng Z."/>
            <person name="Ye L."/>
        </authorList>
    </citation>
    <scope>NUCLEOTIDE SEQUENCE</scope>
    <source>
        <strain evidence="1">Vv1582</strain>
    </source>
</reference>
<organism evidence="1 2">
    <name type="scientific">Vibrio vulnificus</name>
    <dbReference type="NCBI Taxonomy" id="672"/>
    <lineage>
        <taxon>Bacteria</taxon>
        <taxon>Pseudomonadati</taxon>
        <taxon>Pseudomonadota</taxon>
        <taxon>Gammaproteobacteria</taxon>
        <taxon>Vibrionales</taxon>
        <taxon>Vibrionaceae</taxon>
        <taxon>Vibrio</taxon>
    </lineage>
</organism>
<dbReference type="RefSeq" id="WP_181388635.1">
    <property type="nucleotide sequence ID" value="NZ_JAFKOQ010000001.1"/>
</dbReference>
<dbReference type="EMBL" id="JAFKOQ010000001">
    <property type="protein sequence ID" value="MBN8120838.1"/>
    <property type="molecule type" value="Genomic_DNA"/>
</dbReference>
<accession>A0AAW4H634</accession>